<feature type="region of interest" description="Disordered" evidence="1">
    <location>
        <begin position="332"/>
        <end position="414"/>
    </location>
</feature>
<dbReference type="EMBL" id="BQNB010008675">
    <property type="protein sequence ID" value="GJS52724.1"/>
    <property type="molecule type" value="Genomic_DNA"/>
</dbReference>
<reference evidence="2" key="1">
    <citation type="journal article" date="2022" name="Int. J. Mol. Sci.">
        <title>Draft Genome of Tanacetum Coccineum: Genomic Comparison of Closely Related Tanacetum-Family Plants.</title>
        <authorList>
            <person name="Yamashiro T."/>
            <person name="Shiraishi A."/>
            <person name="Nakayama K."/>
            <person name="Satake H."/>
        </authorList>
    </citation>
    <scope>NUCLEOTIDE SEQUENCE</scope>
</reference>
<evidence type="ECO:0000313" key="3">
    <source>
        <dbReference type="Proteomes" id="UP001151760"/>
    </source>
</evidence>
<feature type="region of interest" description="Disordered" evidence="1">
    <location>
        <begin position="264"/>
        <end position="311"/>
    </location>
</feature>
<keyword evidence="3" id="KW-1185">Reference proteome</keyword>
<feature type="compositionally biased region" description="Acidic residues" evidence="1">
    <location>
        <begin position="381"/>
        <end position="397"/>
    </location>
</feature>
<accession>A0ABQ4WIR5</accession>
<protein>
    <submittedName>
        <fullName evidence="2">Uncharacterized protein</fullName>
    </submittedName>
</protein>
<sequence length="462" mass="52653">MDTSKVQRIALDDALVAPENRLKIGKCNQRLSSDVKSNEATLQVVLDALKLTPYYNAFLITASVLEIYMQEFWATVSIHHTSLRFKLNGRSHTLNKENFKDMLQICPKLPGQRFEDPIFEEEILSFIRDLGHSWEIKVLTDVNGMYHQKNVDYVYLLWEDLVYQVKNKNTKKNNDMCYPRFTKVIIDYYMSKDQSISRRNKMFWHTTRDDSMFTTIIVISKHQDTQIYGAILPDVLTNQDMLESKAYKEYYAFASGAVPPQAKTKYKKKADEPVTSPKTKTASPSKGTRIKSKAKMTKPEMKKQPAKKTKAKGLAVLSEVTLSEAEQIKLATKRSRKDFHISQASGSGDGVDTLSKVPDEQEQETFGTDEGTDSEEKGDNNDDGYNDDDGGNDDVESETTPSDLPTTPNTRIHKDHSLDNVIGDVQSRVLTRRMTKTTDEQGFIIAVYEEKSHEDLHTICYH</sequence>
<proteinExistence type="predicted"/>
<feature type="compositionally biased region" description="Polar residues" evidence="1">
    <location>
        <begin position="276"/>
        <end position="286"/>
    </location>
</feature>
<gene>
    <name evidence="2" type="ORF">Tco_0626086</name>
</gene>
<name>A0ABQ4WIR5_9ASTR</name>
<comment type="caution">
    <text evidence="2">The sequence shown here is derived from an EMBL/GenBank/DDBJ whole genome shotgun (WGS) entry which is preliminary data.</text>
</comment>
<reference evidence="2" key="2">
    <citation type="submission" date="2022-01" db="EMBL/GenBank/DDBJ databases">
        <authorList>
            <person name="Yamashiro T."/>
            <person name="Shiraishi A."/>
            <person name="Satake H."/>
            <person name="Nakayama K."/>
        </authorList>
    </citation>
    <scope>NUCLEOTIDE SEQUENCE</scope>
</reference>
<organism evidence="2 3">
    <name type="scientific">Tanacetum coccineum</name>
    <dbReference type="NCBI Taxonomy" id="301880"/>
    <lineage>
        <taxon>Eukaryota</taxon>
        <taxon>Viridiplantae</taxon>
        <taxon>Streptophyta</taxon>
        <taxon>Embryophyta</taxon>
        <taxon>Tracheophyta</taxon>
        <taxon>Spermatophyta</taxon>
        <taxon>Magnoliopsida</taxon>
        <taxon>eudicotyledons</taxon>
        <taxon>Gunneridae</taxon>
        <taxon>Pentapetalae</taxon>
        <taxon>asterids</taxon>
        <taxon>campanulids</taxon>
        <taxon>Asterales</taxon>
        <taxon>Asteraceae</taxon>
        <taxon>Asteroideae</taxon>
        <taxon>Anthemideae</taxon>
        <taxon>Anthemidinae</taxon>
        <taxon>Tanacetum</taxon>
    </lineage>
</organism>
<evidence type="ECO:0000313" key="2">
    <source>
        <dbReference type="EMBL" id="GJS52724.1"/>
    </source>
</evidence>
<evidence type="ECO:0000256" key="1">
    <source>
        <dbReference type="SAM" id="MobiDB-lite"/>
    </source>
</evidence>
<feature type="compositionally biased region" description="Polar residues" evidence="1">
    <location>
        <begin position="398"/>
        <end position="410"/>
    </location>
</feature>
<dbReference type="Proteomes" id="UP001151760">
    <property type="component" value="Unassembled WGS sequence"/>
</dbReference>